<dbReference type="GO" id="GO:0003824">
    <property type="term" value="F:catalytic activity"/>
    <property type="evidence" value="ECO:0007669"/>
    <property type="project" value="InterPro"/>
</dbReference>
<protein>
    <submittedName>
        <fullName evidence="2">Phosphoadenosine phosphosulfate reductase</fullName>
    </submittedName>
</protein>
<gene>
    <name evidence="2" type="ORF">CKO25_09125</name>
</gene>
<evidence type="ECO:0000259" key="1">
    <source>
        <dbReference type="Pfam" id="PF01507"/>
    </source>
</evidence>
<dbReference type="PANTHER" id="PTHR43196:SF2">
    <property type="entry name" value="PHOSPHOADENOSINE PHOSPHOSULFATE REDUCTASE"/>
    <property type="match status" value="1"/>
</dbReference>
<name>A0A9X1B8I5_9GAMM</name>
<comment type="caution">
    <text evidence="2">The sequence shown here is derived from an EMBL/GenBank/DDBJ whole genome shotgun (WGS) entry which is preliminary data.</text>
</comment>
<proteinExistence type="predicted"/>
<accession>A0A9X1B8I5</accession>
<dbReference type="EMBL" id="NRSD01000007">
    <property type="protein sequence ID" value="MBK1644807.1"/>
    <property type="molecule type" value="Genomic_DNA"/>
</dbReference>
<dbReference type="PANTHER" id="PTHR43196">
    <property type="entry name" value="SULFATE ADENYLYLTRANSFERASE SUBUNIT 2"/>
    <property type="match status" value="1"/>
</dbReference>
<evidence type="ECO:0000313" key="3">
    <source>
        <dbReference type="Proteomes" id="UP001138802"/>
    </source>
</evidence>
<dbReference type="Pfam" id="PF01507">
    <property type="entry name" value="PAPS_reduct"/>
    <property type="match status" value="1"/>
</dbReference>
<sequence length="268" mass="30863">MTDQHAPKPVRHLLGLSGGKDSSALAIYLRDKIPEMEYFFADTGAELPETLEYIDLLEDYLGKPIARLNAAKSFEYYLKLNGNFLPTARTRWCTPELKIRPFEQYVGDDQAITYVGIRADEPHRKGYLSTKPNISARYPFIEDGIKKEDVFEILKSSGLGVPKYYEWRSRSGCYFCFFQRKDEWVGLSEKHPELFEKAKAYEQFHREAGRDHTWSPGEDLEELVARADDIRAKAALQQEKEAARPKKKLLDQFGSDDDLDEGCLVCFK</sequence>
<dbReference type="AlphaFoldDB" id="A0A9X1B8I5"/>
<dbReference type="SUPFAM" id="SSF52402">
    <property type="entry name" value="Adenine nucleotide alpha hydrolases-like"/>
    <property type="match status" value="1"/>
</dbReference>
<dbReference type="InterPro" id="IPR014729">
    <property type="entry name" value="Rossmann-like_a/b/a_fold"/>
</dbReference>
<keyword evidence="3" id="KW-1185">Reference proteome</keyword>
<feature type="domain" description="Phosphoadenosine phosphosulphate reductase" evidence="1">
    <location>
        <begin position="15"/>
        <end position="125"/>
    </location>
</feature>
<organism evidence="2 3">
    <name type="scientific">Thiocapsa imhoffii</name>
    <dbReference type="NCBI Taxonomy" id="382777"/>
    <lineage>
        <taxon>Bacteria</taxon>
        <taxon>Pseudomonadati</taxon>
        <taxon>Pseudomonadota</taxon>
        <taxon>Gammaproteobacteria</taxon>
        <taxon>Chromatiales</taxon>
        <taxon>Chromatiaceae</taxon>
        <taxon>Thiocapsa</taxon>
    </lineage>
</organism>
<dbReference type="Gene3D" id="3.40.50.620">
    <property type="entry name" value="HUPs"/>
    <property type="match status" value="1"/>
</dbReference>
<dbReference type="InterPro" id="IPR002500">
    <property type="entry name" value="PAPS_reduct_dom"/>
</dbReference>
<dbReference type="Proteomes" id="UP001138802">
    <property type="component" value="Unassembled WGS sequence"/>
</dbReference>
<dbReference type="RefSeq" id="WP_200387613.1">
    <property type="nucleotide sequence ID" value="NZ_NRSD01000007.1"/>
</dbReference>
<reference evidence="2 3" key="1">
    <citation type="journal article" date="2020" name="Microorganisms">
        <title>Osmotic Adaptation and Compatible Solute Biosynthesis of Phototrophic Bacteria as Revealed from Genome Analyses.</title>
        <authorList>
            <person name="Imhoff J.F."/>
            <person name="Rahn T."/>
            <person name="Kunzel S."/>
            <person name="Keller A."/>
            <person name="Neulinger S.C."/>
        </authorList>
    </citation>
    <scope>NUCLEOTIDE SEQUENCE [LARGE SCALE GENOMIC DNA]</scope>
    <source>
        <strain evidence="2 3">DSM 21303</strain>
    </source>
</reference>
<dbReference type="InterPro" id="IPR050128">
    <property type="entry name" value="Sulfate_adenylyltrnsfr_sub2"/>
</dbReference>
<evidence type="ECO:0000313" key="2">
    <source>
        <dbReference type="EMBL" id="MBK1644807.1"/>
    </source>
</evidence>